<dbReference type="CDD" id="cd00086">
    <property type="entry name" value="homeodomain"/>
    <property type="match status" value="1"/>
</dbReference>
<feature type="compositionally biased region" description="Polar residues" evidence="8">
    <location>
        <begin position="587"/>
        <end position="605"/>
    </location>
</feature>
<feature type="region of interest" description="Disordered" evidence="8">
    <location>
        <begin position="437"/>
        <end position="508"/>
    </location>
</feature>
<dbReference type="PANTHER" id="PTHR24332:SF9">
    <property type="entry name" value="HOMEOTIC PROTEIN CAUDAL"/>
    <property type="match status" value="1"/>
</dbReference>
<reference evidence="10 11" key="1">
    <citation type="journal article" date="2020" name="ISME J.">
        <title>Uncovering the hidden diversity of litter-decomposition mechanisms in mushroom-forming fungi.</title>
        <authorList>
            <person name="Floudas D."/>
            <person name="Bentzer J."/>
            <person name="Ahren D."/>
            <person name="Johansson T."/>
            <person name="Persson P."/>
            <person name="Tunlid A."/>
        </authorList>
    </citation>
    <scope>NUCLEOTIDE SEQUENCE [LARGE SCALE GENOMIC DNA]</scope>
    <source>
        <strain evidence="10 11">CBS 175.51</strain>
    </source>
</reference>
<feature type="compositionally biased region" description="Low complexity" evidence="8">
    <location>
        <begin position="577"/>
        <end position="586"/>
    </location>
</feature>
<dbReference type="SUPFAM" id="SSF46689">
    <property type="entry name" value="Homeodomain-like"/>
    <property type="match status" value="1"/>
</dbReference>
<keyword evidence="5 6" id="KW-0539">Nucleus</keyword>
<dbReference type="InterPro" id="IPR000047">
    <property type="entry name" value="HTH_motif"/>
</dbReference>
<organism evidence="10 11">
    <name type="scientific">Ephemerocybe angulata</name>
    <dbReference type="NCBI Taxonomy" id="980116"/>
    <lineage>
        <taxon>Eukaryota</taxon>
        <taxon>Fungi</taxon>
        <taxon>Dikarya</taxon>
        <taxon>Basidiomycota</taxon>
        <taxon>Agaricomycotina</taxon>
        <taxon>Agaricomycetes</taxon>
        <taxon>Agaricomycetidae</taxon>
        <taxon>Agaricales</taxon>
        <taxon>Agaricineae</taxon>
        <taxon>Psathyrellaceae</taxon>
        <taxon>Ephemerocybe</taxon>
    </lineage>
</organism>
<feature type="compositionally biased region" description="Basic and acidic residues" evidence="8">
    <location>
        <begin position="63"/>
        <end position="75"/>
    </location>
</feature>
<evidence type="ECO:0000313" key="10">
    <source>
        <dbReference type="EMBL" id="KAF5342165.1"/>
    </source>
</evidence>
<feature type="region of interest" description="Disordered" evidence="8">
    <location>
        <begin position="574"/>
        <end position="605"/>
    </location>
</feature>
<dbReference type="GO" id="GO:0030154">
    <property type="term" value="P:cell differentiation"/>
    <property type="evidence" value="ECO:0007669"/>
    <property type="project" value="TreeGrafter"/>
</dbReference>
<feature type="DNA-binding region" description="Homeobox" evidence="6">
    <location>
        <begin position="42"/>
        <end position="101"/>
    </location>
</feature>
<evidence type="ECO:0000256" key="8">
    <source>
        <dbReference type="SAM" id="MobiDB-lite"/>
    </source>
</evidence>
<evidence type="ECO:0000259" key="9">
    <source>
        <dbReference type="PROSITE" id="PS50071"/>
    </source>
</evidence>
<dbReference type="Gene3D" id="1.10.10.60">
    <property type="entry name" value="Homeodomain-like"/>
    <property type="match status" value="1"/>
</dbReference>
<evidence type="ECO:0000256" key="3">
    <source>
        <dbReference type="ARBA" id="ARBA00023125"/>
    </source>
</evidence>
<dbReference type="Proteomes" id="UP000541558">
    <property type="component" value="Unassembled WGS sequence"/>
</dbReference>
<evidence type="ECO:0000256" key="4">
    <source>
        <dbReference type="ARBA" id="ARBA00023155"/>
    </source>
</evidence>
<protein>
    <recommendedName>
        <fullName evidence="9">Homeobox domain-containing protein</fullName>
    </recommendedName>
</protein>
<evidence type="ECO:0000256" key="7">
    <source>
        <dbReference type="RuleBase" id="RU000682"/>
    </source>
</evidence>
<dbReference type="OrthoDB" id="6159439at2759"/>
<dbReference type="InterPro" id="IPR009057">
    <property type="entry name" value="Homeodomain-like_sf"/>
</dbReference>
<name>A0A8H5CI14_9AGAR</name>
<keyword evidence="3 6" id="KW-0238">DNA-binding</keyword>
<dbReference type="GO" id="GO:0000977">
    <property type="term" value="F:RNA polymerase II transcription regulatory region sequence-specific DNA binding"/>
    <property type="evidence" value="ECO:0007669"/>
    <property type="project" value="TreeGrafter"/>
</dbReference>
<accession>A0A8H5CI14</accession>
<comment type="similarity">
    <text evidence="2">Belongs to the Caudal homeobox family.</text>
</comment>
<dbReference type="Pfam" id="PF00046">
    <property type="entry name" value="Homeodomain"/>
    <property type="match status" value="1"/>
</dbReference>
<feature type="compositionally biased region" description="Polar residues" evidence="8">
    <location>
        <begin position="634"/>
        <end position="644"/>
    </location>
</feature>
<feature type="compositionally biased region" description="Polar residues" evidence="8">
    <location>
        <begin position="8"/>
        <end position="39"/>
    </location>
</feature>
<dbReference type="PROSITE" id="PS50071">
    <property type="entry name" value="HOMEOBOX_2"/>
    <property type="match status" value="1"/>
</dbReference>
<evidence type="ECO:0000256" key="6">
    <source>
        <dbReference type="PROSITE-ProRule" id="PRU00108"/>
    </source>
</evidence>
<feature type="region of interest" description="Disordered" evidence="8">
    <location>
        <begin position="96"/>
        <end position="134"/>
    </location>
</feature>
<dbReference type="GO" id="GO:0009948">
    <property type="term" value="P:anterior/posterior axis specification"/>
    <property type="evidence" value="ECO:0007669"/>
    <property type="project" value="TreeGrafter"/>
</dbReference>
<dbReference type="EMBL" id="JAACJK010000001">
    <property type="protein sequence ID" value="KAF5342165.1"/>
    <property type="molecule type" value="Genomic_DNA"/>
</dbReference>
<dbReference type="PRINTS" id="PR00031">
    <property type="entry name" value="HTHREPRESSR"/>
</dbReference>
<proteinExistence type="inferred from homology"/>
<feature type="compositionally biased region" description="Polar residues" evidence="8">
    <location>
        <begin position="499"/>
        <end position="508"/>
    </location>
</feature>
<dbReference type="PROSITE" id="PS00027">
    <property type="entry name" value="HOMEOBOX_1"/>
    <property type="match status" value="1"/>
</dbReference>
<keyword evidence="4 6" id="KW-0371">Homeobox</keyword>
<dbReference type="AlphaFoldDB" id="A0A8H5CI14"/>
<dbReference type="InterPro" id="IPR001356">
    <property type="entry name" value="HD"/>
</dbReference>
<dbReference type="PANTHER" id="PTHR24332">
    <property type="entry name" value="HOMEOBOX PROTEIN CDX"/>
    <property type="match status" value="1"/>
</dbReference>
<dbReference type="GO" id="GO:0005634">
    <property type="term" value="C:nucleus"/>
    <property type="evidence" value="ECO:0007669"/>
    <property type="project" value="UniProtKB-SubCell"/>
</dbReference>
<feature type="compositionally biased region" description="Polar residues" evidence="8">
    <location>
        <begin position="48"/>
        <end position="58"/>
    </location>
</feature>
<evidence type="ECO:0000256" key="5">
    <source>
        <dbReference type="ARBA" id="ARBA00023242"/>
    </source>
</evidence>
<feature type="domain" description="Homeobox" evidence="9">
    <location>
        <begin position="40"/>
        <end position="100"/>
    </location>
</feature>
<dbReference type="GO" id="GO:0000981">
    <property type="term" value="F:DNA-binding transcription factor activity, RNA polymerase II-specific"/>
    <property type="evidence" value="ECO:0007669"/>
    <property type="project" value="InterPro"/>
</dbReference>
<feature type="region of interest" description="Disordered" evidence="8">
    <location>
        <begin position="1"/>
        <end position="75"/>
    </location>
</feature>
<feature type="compositionally biased region" description="Low complexity" evidence="8">
    <location>
        <begin position="302"/>
        <end position="336"/>
    </location>
</feature>
<dbReference type="SMART" id="SM00389">
    <property type="entry name" value="HOX"/>
    <property type="match status" value="1"/>
</dbReference>
<comment type="caution">
    <text evidence="10">The sequence shown here is derived from an EMBL/GenBank/DDBJ whole genome shotgun (WGS) entry which is preliminary data.</text>
</comment>
<sequence>MNPPLASGSGSQSRHNRMDSTASYSHTLASSPTSLSDSQEPAPKTRYKTTAIQTQQLETLFAQDRKPGIPRRKEISASIGMPERQVQIWFQNRRAKQRVREGRLPRPVKRKSKPEDETAEASRPPCDMPPALSSGYDSELASRINEDDVSIMVIPCSSLIVGTWVRKWSATSRYDLVAYICEGKRQLCWYVHNAGKAFKMSIPLDTITDVKFHEAPGNAGGSRGSTAVSTSSTGLGSLTITIACPPSFFLDTFNSLPGEATRVLEHRIKGPSLPLKHLVAALASNSPSALKNSFVDEVDARSPGSSSSSSSAAPSLSEYSYHSHSGHGSSSMSPLETRSGLPGLDIQDLSSPARSSPRGRIGSAQHLMHYEPSNLAGTQPLHKQQVDGFPKAAHTLPGYFDAHAHSNAQEQRIHAQRQEHRSQWEEDYVTMFPLKQAERPQQQCEAGPSTYPYEPPSSNRATPMPSGPQRPPTMPHTLPPSSRSYLTPAPEHPVPASTPTPMSHSHSLVTASVSNSHLSVPTTTKYYTLSYPFEPGGSTGASGYASGSTDPPSAYPTTSAHFDLTVPLIPSSVTYDQQQPQSNPQQHYFQNDTRTNPHTIQPPTYYQYNLTQPGVSYRPSNLVPDYSYHHISDPSATSEATSSGYHPGSNPYAEQYTPAPPTLISPAPHSVSEQRLQEDLIATFHYPQSPGLNPR</sequence>
<keyword evidence="11" id="KW-1185">Reference proteome</keyword>
<dbReference type="InterPro" id="IPR017970">
    <property type="entry name" value="Homeobox_CS"/>
</dbReference>
<feature type="region of interest" description="Disordered" evidence="8">
    <location>
        <begin position="628"/>
        <end position="695"/>
    </location>
</feature>
<comment type="subcellular location">
    <subcellularLocation>
        <location evidence="1 6 7">Nucleus</location>
    </subcellularLocation>
</comment>
<dbReference type="InterPro" id="IPR047152">
    <property type="entry name" value="Caudal_homeobox"/>
</dbReference>
<evidence type="ECO:0000256" key="1">
    <source>
        <dbReference type="ARBA" id="ARBA00004123"/>
    </source>
</evidence>
<feature type="compositionally biased region" description="Pro residues" evidence="8">
    <location>
        <begin position="465"/>
        <end position="478"/>
    </location>
</feature>
<evidence type="ECO:0000256" key="2">
    <source>
        <dbReference type="ARBA" id="ARBA00010341"/>
    </source>
</evidence>
<gene>
    <name evidence="10" type="ORF">D9611_001740</name>
</gene>
<feature type="region of interest" description="Disordered" evidence="8">
    <location>
        <begin position="298"/>
        <end position="360"/>
    </location>
</feature>
<evidence type="ECO:0000313" key="11">
    <source>
        <dbReference type="Proteomes" id="UP000541558"/>
    </source>
</evidence>